<keyword evidence="2 5" id="KW-0808">Transferase</keyword>
<name>A0A1T4Y573_9CLOT</name>
<dbReference type="PANTHER" id="PTHR12526:SF629">
    <property type="entry name" value="TEICHURONIC ACID BIOSYNTHESIS GLYCOSYLTRANSFERASE TUAH-RELATED"/>
    <property type="match status" value="1"/>
</dbReference>
<accession>A0A1T4Y573</accession>
<organism evidence="5 6">
    <name type="scientific">Caloramator quimbayensis</name>
    <dbReference type="NCBI Taxonomy" id="1147123"/>
    <lineage>
        <taxon>Bacteria</taxon>
        <taxon>Bacillati</taxon>
        <taxon>Bacillota</taxon>
        <taxon>Clostridia</taxon>
        <taxon>Eubacteriales</taxon>
        <taxon>Clostridiaceae</taxon>
        <taxon>Caloramator</taxon>
    </lineage>
</organism>
<dbReference type="SUPFAM" id="SSF53756">
    <property type="entry name" value="UDP-Glycosyltransferase/glycogen phosphorylase"/>
    <property type="match status" value="1"/>
</dbReference>
<proteinExistence type="predicted"/>
<dbReference type="PANTHER" id="PTHR12526">
    <property type="entry name" value="GLYCOSYLTRANSFERASE"/>
    <property type="match status" value="1"/>
</dbReference>
<dbReference type="RefSeq" id="WP_078697315.1">
    <property type="nucleotide sequence ID" value="NZ_FUYH01000021.1"/>
</dbReference>
<evidence type="ECO:0000313" key="5">
    <source>
        <dbReference type="EMBL" id="SKA96471.1"/>
    </source>
</evidence>
<sequence>MAHRVCHITTAHIAEDIRIFHKECKTLSQNGYEVYLVANYERETIKDGVHIVPLPQNNNRFYRFLIKPFTAMRIALKTKSSVYHFHDPELILIGRILSLLGKKVIYDVHEDYAKSVMTREWVKPYLKKIISKTFNRFEKNSVKYFSRVISARPDISENFPKDKTTTVRNMAILKLIDEVKPADIKKDKMVVIYAGGINKIRGIKEIIEAIGLLKGEAEFWLLGKWDSQSFKDECEKLEGWKYTKDFGFLDLETAYSYMKRADIGIVNFLPAPNHNTTQPNKPFEYMTCSLPMVMSDFEYWQKLFNGCTLFVNPMDPLDISKKIKMLLDDKNLRAELGKKGRVYVEENYSWEAESKVLLKVYEEILNK</sequence>
<dbReference type="Pfam" id="PF13439">
    <property type="entry name" value="Glyco_transf_4"/>
    <property type="match status" value="1"/>
</dbReference>
<evidence type="ECO:0000256" key="2">
    <source>
        <dbReference type="ARBA" id="ARBA00022679"/>
    </source>
</evidence>
<evidence type="ECO:0000256" key="1">
    <source>
        <dbReference type="ARBA" id="ARBA00022676"/>
    </source>
</evidence>
<dbReference type="GO" id="GO:0016757">
    <property type="term" value="F:glycosyltransferase activity"/>
    <property type="evidence" value="ECO:0007669"/>
    <property type="project" value="UniProtKB-KW"/>
</dbReference>
<dbReference type="CDD" id="cd03794">
    <property type="entry name" value="GT4_WbuB-like"/>
    <property type="match status" value="1"/>
</dbReference>
<dbReference type="InterPro" id="IPR028098">
    <property type="entry name" value="Glyco_trans_4-like_N"/>
</dbReference>
<dbReference type="AlphaFoldDB" id="A0A1T4Y573"/>
<dbReference type="Gene3D" id="3.40.50.2000">
    <property type="entry name" value="Glycogen Phosphorylase B"/>
    <property type="match status" value="2"/>
</dbReference>
<keyword evidence="6" id="KW-1185">Reference proteome</keyword>
<dbReference type="EMBL" id="FUYH01000021">
    <property type="protein sequence ID" value="SKA96471.1"/>
    <property type="molecule type" value="Genomic_DNA"/>
</dbReference>
<gene>
    <name evidence="5" type="ORF">SAMN05443428_12123</name>
</gene>
<feature type="domain" description="Glycosyltransferase subfamily 4-like N-terminal" evidence="4">
    <location>
        <begin position="24"/>
        <end position="152"/>
    </location>
</feature>
<dbReference type="Proteomes" id="UP000190105">
    <property type="component" value="Unassembled WGS sequence"/>
</dbReference>
<dbReference type="Pfam" id="PF00534">
    <property type="entry name" value="Glycos_transf_1"/>
    <property type="match status" value="1"/>
</dbReference>
<dbReference type="InterPro" id="IPR001296">
    <property type="entry name" value="Glyco_trans_1"/>
</dbReference>
<dbReference type="STRING" id="1147123.SAMN05443428_12123"/>
<reference evidence="6" key="1">
    <citation type="submission" date="2017-02" db="EMBL/GenBank/DDBJ databases">
        <authorList>
            <person name="Varghese N."/>
            <person name="Submissions S."/>
        </authorList>
    </citation>
    <scope>NUCLEOTIDE SEQUENCE [LARGE SCALE GENOMIC DNA]</scope>
    <source>
        <strain evidence="6">USBA 833</strain>
    </source>
</reference>
<feature type="domain" description="Glycosyl transferase family 1" evidence="3">
    <location>
        <begin position="181"/>
        <end position="341"/>
    </location>
</feature>
<evidence type="ECO:0000313" key="6">
    <source>
        <dbReference type="Proteomes" id="UP000190105"/>
    </source>
</evidence>
<evidence type="ECO:0000259" key="4">
    <source>
        <dbReference type="Pfam" id="PF13439"/>
    </source>
</evidence>
<dbReference type="OrthoDB" id="9813214at2"/>
<keyword evidence="1" id="KW-0328">Glycosyltransferase</keyword>
<evidence type="ECO:0000259" key="3">
    <source>
        <dbReference type="Pfam" id="PF00534"/>
    </source>
</evidence>
<protein>
    <submittedName>
        <fullName evidence="5">Glycosyltransferase involved in cell wall bisynthesis</fullName>
    </submittedName>
</protein>